<dbReference type="EMBL" id="JALJOR010000006">
    <property type="protein sequence ID" value="KAK9815598.1"/>
    <property type="molecule type" value="Genomic_DNA"/>
</dbReference>
<evidence type="ECO:0000313" key="1">
    <source>
        <dbReference type="EMBL" id="KAK9815598.1"/>
    </source>
</evidence>
<evidence type="ECO:0000313" key="2">
    <source>
        <dbReference type="Proteomes" id="UP001489004"/>
    </source>
</evidence>
<dbReference type="Proteomes" id="UP001489004">
    <property type="component" value="Unassembled WGS sequence"/>
</dbReference>
<accession>A0AAW1Q048</accession>
<proteinExistence type="predicted"/>
<dbReference type="AlphaFoldDB" id="A0AAW1Q048"/>
<name>A0AAW1Q048_9CHLO</name>
<keyword evidence="2" id="KW-1185">Reference proteome</keyword>
<gene>
    <name evidence="1" type="ORF">WJX72_006553</name>
</gene>
<reference evidence="1 2" key="1">
    <citation type="journal article" date="2024" name="Nat. Commun.">
        <title>Phylogenomics reveals the evolutionary origins of lichenization in chlorophyte algae.</title>
        <authorList>
            <person name="Puginier C."/>
            <person name="Libourel C."/>
            <person name="Otte J."/>
            <person name="Skaloud P."/>
            <person name="Haon M."/>
            <person name="Grisel S."/>
            <person name="Petersen M."/>
            <person name="Berrin J.G."/>
            <person name="Delaux P.M."/>
            <person name="Dal Grande F."/>
            <person name="Keller J."/>
        </authorList>
    </citation>
    <scope>NUCLEOTIDE SEQUENCE [LARGE SCALE GENOMIC DNA]</scope>
    <source>
        <strain evidence="1 2">SAG 2043</strain>
    </source>
</reference>
<comment type="caution">
    <text evidence="1">The sequence shown here is derived from an EMBL/GenBank/DDBJ whole genome shotgun (WGS) entry which is preliminary data.</text>
</comment>
<organism evidence="1 2">
    <name type="scientific">[Myrmecia] bisecta</name>
    <dbReference type="NCBI Taxonomy" id="41462"/>
    <lineage>
        <taxon>Eukaryota</taxon>
        <taxon>Viridiplantae</taxon>
        <taxon>Chlorophyta</taxon>
        <taxon>core chlorophytes</taxon>
        <taxon>Trebouxiophyceae</taxon>
        <taxon>Trebouxiales</taxon>
        <taxon>Trebouxiaceae</taxon>
        <taxon>Myrmecia</taxon>
    </lineage>
</organism>
<protein>
    <submittedName>
        <fullName evidence="1">Uncharacterized protein</fullName>
    </submittedName>
</protein>
<sequence length="113" mass="11572">MADLRPAVTASLTVTSVAPAGEGIVAPSHCSDQVPALKLKDSQKASAAALPLSAKACELAGCEVQPEPDITGGHMWESSGAQSDYDCEPAGCGLQMDPEIAEQLEALFAALFD</sequence>